<sequence>MQQIQIPPLAEGEIYLGGRITKTGDIEHTVIVAINDDELPLAEQREWAKSQGGVLMNRYEALIIYNEHRDLVKKDWYWTDEEVECDTAYAWCQYFLSGLQIIIHKSAALRAVAVRRFKN</sequence>
<name>A0A848NZR7_9RALS</name>
<evidence type="ECO:0000313" key="1">
    <source>
        <dbReference type="EMBL" id="NMV36958.1"/>
    </source>
</evidence>
<dbReference type="RefSeq" id="WP_169339239.1">
    <property type="nucleotide sequence ID" value="NZ_JABBZM010000002.1"/>
</dbReference>
<accession>A0A848NZR7</accession>
<proteinExistence type="predicted"/>
<organism evidence="1 2">
    <name type="scientific">Ralstonia insidiosa</name>
    <dbReference type="NCBI Taxonomy" id="190721"/>
    <lineage>
        <taxon>Bacteria</taxon>
        <taxon>Pseudomonadati</taxon>
        <taxon>Pseudomonadota</taxon>
        <taxon>Betaproteobacteria</taxon>
        <taxon>Burkholderiales</taxon>
        <taxon>Burkholderiaceae</taxon>
        <taxon>Ralstonia</taxon>
    </lineage>
</organism>
<gene>
    <name evidence="1" type="ORF">HGR00_03430</name>
</gene>
<evidence type="ECO:0000313" key="2">
    <source>
        <dbReference type="Proteomes" id="UP000575469"/>
    </source>
</evidence>
<dbReference type="Proteomes" id="UP000575469">
    <property type="component" value="Unassembled WGS sequence"/>
</dbReference>
<dbReference type="EMBL" id="JABBZM010000002">
    <property type="protein sequence ID" value="NMV36958.1"/>
    <property type="molecule type" value="Genomic_DNA"/>
</dbReference>
<dbReference type="AlphaFoldDB" id="A0A848NZR7"/>
<comment type="caution">
    <text evidence="1">The sequence shown here is derived from an EMBL/GenBank/DDBJ whole genome shotgun (WGS) entry which is preliminary data.</text>
</comment>
<reference evidence="1 2" key="1">
    <citation type="submission" date="2020-04" db="EMBL/GenBank/DDBJ databases">
        <title>Ralstonia insidiosa genome sequencing and assembly.</title>
        <authorList>
            <person name="Martins R.C.R."/>
            <person name="Perdigao-Neto L.V."/>
            <person name="Levin A.S.S."/>
            <person name="Costa S.F."/>
        </authorList>
    </citation>
    <scope>NUCLEOTIDE SEQUENCE [LARGE SCALE GENOMIC DNA]</scope>
    <source>
        <strain evidence="1 2">5047</strain>
    </source>
</reference>
<protein>
    <submittedName>
        <fullName evidence="1">DUF1566 domain-containing protein</fullName>
    </submittedName>
</protein>